<dbReference type="EMBL" id="CM018050">
    <property type="protein sequence ID" value="KAA8517703.1"/>
    <property type="molecule type" value="Genomic_DNA"/>
</dbReference>
<proteinExistence type="predicted"/>
<reference evidence="1 2" key="1">
    <citation type="submission" date="2019-09" db="EMBL/GenBank/DDBJ databases">
        <title>A chromosome-level genome assembly of the Chinese tupelo Nyssa sinensis.</title>
        <authorList>
            <person name="Yang X."/>
            <person name="Kang M."/>
            <person name="Yang Y."/>
            <person name="Xiong H."/>
            <person name="Wang M."/>
            <person name="Zhang Z."/>
            <person name="Wang Z."/>
            <person name="Wu H."/>
            <person name="Ma T."/>
            <person name="Liu J."/>
            <person name="Xi Z."/>
        </authorList>
    </citation>
    <scope>NUCLEOTIDE SEQUENCE [LARGE SCALE GENOMIC DNA]</scope>
    <source>
        <strain evidence="1">J267</strain>
        <tissue evidence="1">Leaf</tissue>
    </source>
</reference>
<accession>A0A5J4ZGA3</accession>
<organism evidence="1 2">
    <name type="scientific">Nyssa sinensis</name>
    <dbReference type="NCBI Taxonomy" id="561372"/>
    <lineage>
        <taxon>Eukaryota</taxon>
        <taxon>Viridiplantae</taxon>
        <taxon>Streptophyta</taxon>
        <taxon>Embryophyta</taxon>
        <taxon>Tracheophyta</taxon>
        <taxon>Spermatophyta</taxon>
        <taxon>Magnoliopsida</taxon>
        <taxon>eudicotyledons</taxon>
        <taxon>Gunneridae</taxon>
        <taxon>Pentapetalae</taxon>
        <taxon>asterids</taxon>
        <taxon>Cornales</taxon>
        <taxon>Nyssaceae</taxon>
        <taxon>Nyssa</taxon>
    </lineage>
</organism>
<dbReference type="AlphaFoldDB" id="A0A5J4ZGA3"/>
<sequence length="166" mass="18261">MEQLQCCSRPGEKWGKCSSSGWTDFCPSASKNQNGFLRAADPVWVKGHWEFKLILSEVDVARFEWVVESFCWKQIAVEGMAAISGKLGAKLHSGGEQPEFRTWSSCNVAAGLGKSGEKCSSSGWTDFCPSASKNQNGFLKAVDPVWVKGPWGFKLILSEADVSRFE</sequence>
<name>A0A5J4ZGA3_9ASTE</name>
<dbReference type="Proteomes" id="UP000325577">
    <property type="component" value="Linkage Group LG7"/>
</dbReference>
<protein>
    <submittedName>
        <fullName evidence="1">Uncharacterized protein</fullName>
    </submittedName>
</protein>
<keyword evidence="2" id="KW-1185">Reference proteome</keyword>
<gene>
    <name evidence="1" type="ORF">F0562_015177</name>
</gene>
<evidence type="ECO:0000313" key="1">
    <source>
        <dbReference type="EMBL" id="KAA8517703.1"/>
    </source>
</evidence>
<evidence type="ECO:0000313" key="2">
    <source>
        <dbReference type="Proteomes" id="UP000325577"/>
    </source>
</evidence>